<evidence type="ECO:0000313" key="2">
    <source>
        <dbReference type="Proteomes" id="UP000002695"/>
    </source>
</evidence>
<reference evidence="1 2" key="1">
    <citation type="journal article" date="2010" name="J. Bacteriol.">
        <title>Short-term signatures of evolutionary change in the Salmonella enterica serovar typhimurium 14028 genome.</title>
        <authorList>
            <person name="Jarvik T."/>
            <person name="Smillie C."/>
            <person name="Groisman E.A."/>
            <person name="Ochman H."/>
        </authorList>
    </citation>
    <scope>NUCLEOTIDE SEQUENCE [LARGE SCALE GENOMIC DNA]</scope>
    <source>
        <strain evidence="2">14028s / SGSC 2262</strain>
    </source>
</reference>
<protein>
    <submittedName>
        <fullName evidence="1">Inner membrane protein</fullName>
    </submittedName>
</protein>
<name>A0A0F6B1M2_SALT1</name>
<keyword evidence="2" id="KW-1185">Reference proteome</keyword>
<organism evidence="1 2">
    <name type="scientific">Salmonella typhimurium (strain 14028s / SGSC 2262)</name>
    <dbReference type="NCBI Taxonomy" id="588858"/>
    <lineage>
        <taxon>Bacteria</taxon>
        <taxon>Pseudomonadati</taxon>
        <taxon>Pseudomonadota</taxon>
        <taxon>Gammaproteobacteria</taxon>
        <taxon>Enterobacterales</taxon>
        <taxon>Enterobacteriaceae</taxon>
        <taxon>Salmonella</taxon>
    </lineage>
</organism>
<dbReference type="Proteomes" id="UP000002695">
    <property type="component" value="Chromosome"/>
</dbReference>
<evidence type="ECO:0000313" key="1">
    <source>
        <dbReference type="EMBL" id="ACY88408.1"/>
    </source>
</evidence>
<gene>
    <name evidence="1" type="ordered locus">STM14_1937</name>
</gene>
<dbReference type="PATRIC" id="fig|588858.6.peg.1837"/>
<dbReference type="EMBL" id="CP001363">
    <property type="protein sequence ID" value="ACY88408.1"/>
    <property type="molecule type" value="Genomic_DNA"/>
</dbReference>
<dbReference type="HOGENOM" id="CLU_2652309_0_0_6"/>
<proteinExistence type="predicted"/>
<dbReference type="KEGG" id="seo:STM14_1937"/>
<dbReference type="AlphaFoldDB" id="A0A0F6B1M2"/>
<sequence>MAMTSRPNYLGSRGILCVCTTAVNRNFSALSPTIDVFLTNCLPDYIVVLSLAKQCYLVMEGDNNCTTDYQMTFLVR</sequence>
<dbReference type="BioCyc" id="SENT588858:STM14_RS08875-MONOMER"/>
<accession>A0A0F6B1M2</accession>
<dbReference type="RefSeq" id="WP_001597849.1">
    <property type="nucleotide sequence ID" value="NC_016856.1"/>
</dbReference>